<gene>
    <name evidence="2" type="ORF">JMJ35_005542</name>
</gene>
<feature type="region of interest" description="Disordered" evidence="1">
    <location>
        <begin position="1"/>
        <end position="44"/>
    </location>
</feature>
<organism evidence="2 3">
    <name type="scientific">Cladonia borealis</name>
    <dbReference type="NCBI Taxonomy" id="184061"/>
    <lineage>
        <taxon>Eukaryota</taxon>
        <taxon>Fungi</taxon>
        <taxon>Dikarya</taxon>
        <taxon>Ascomycota</taxon>
        <taxon>Pezizomycotina</taxon>
        <taxon>Lecanoromycetes</taxon>
        <taxon>OSLEUM clade</taxon>
        <taxon>Lecanoromycetidae</taxon>
        <taxon>Lecanorales</taxon>
        <taxon>Lecanorineae</taxon>
        <taxon>Cladoniaceae</taxon>
        <taxon>Cladonia</taxon>
    </lineage>
</organism>
<evidence type="ECO:0000313" key="2">
    <source>
        <dbReference type="EMBL" id="KAK0512414.1"/>
    </source>
</evidence>
<dbReference type="Proteomes" id="UP001166286">
    <property type="component" value="Unassembled WGS sequence"/>
</dbReference>
<dbReference type="InterPro" id="IPR056539">
    <property type="entry name" value="NuiA-like"/>
</dbReference>
<dbReference type="PANTHER" id="PTHR42093:SF1">
    <property type="match status" value="1"/>
</dbReference>
<sequence length="162" mass="17051">MASENPTLAAANESTGLEPLNAEPTSPQPPKQDPYGDAIPASLTSLPPGFEPFVFPLDLGSRTKSNQTVSALPSANAFEDLVKAKIRPPGPARAEEVEVKAWEAEMGAEYADIVNKVRNAVEGGQVKVYKVSTGLGKGEYYVAGLNLDGERILGVRVTGLDG</sequence>
<keyword evidence="3" id="KW-1185">Reference proteome</keyword>
<proteinExistence type="predicted"/>
<dbReference type="AlphaFoldDB" id="A0AA39V5D0"/>
<name>A0AA39V5D0_9LECA</name>
<protein>
    <submittedName>
        <fullName evidence="2">Uncharacterized protein</fullName>
    </submittedName>
</protein>
<accession>A0AA39V5D0</accession>
<comment type="caution">
    <text evidence="2">The sequence shown here is derived from an EMBL/GenBank/DDBJ whole genome shotgun (WGS) entry which is preliminary data.</text>
</comment>
<dbReference type="Pfam" id="PF23151">
    <property type="entry name" value="NuiA_2"/>
    <property type="match status" value="1"/>
</dbReference>
<dbReference type="EMBL" id="JAFEKC020000011">
    <property type="protein sequence ID" value="KAK0512414.1"/>
    <property type="molecule type" value="Genomic_DNA"/>
</dbReference>
<reference evidence="2" key="1">
    <citation type="submission" date="2023-03" db="EMBL/GenBank/DDBJ databases">
        <title>Complete genome of Cladonia borealis.</title>
        <authorList>
            <person name="Park H."/>
        </authorList>
    </citation>
    <scope>NUCLEOTIDE SEQUENCE</scope>
    <source>
        <strain evidence="2">ANT050790</strain>
    </source>
</reference>
<evidence type="ECO:0000313" key="3">
    <source>
        <dbReference type="Proteomes" id="UP001166286"/>
    </source>
</evidence>
<evidence type="ECO:0000256" key="1">
    <source>
        <dbReference type="SAM" id="MobiDB-lite"/>
    </source>
</evidence>
<dbReference type="PANTHER" id="PTHR42093">
    <property type="match status" value="1"/>
</dbReference>